<name>A0A842I679_9RHOB</name>
<keyword evidence="3" id="KW-1133">Transmembrane helix</keyword>
<organism evidence="5 6">
    <name type="scientific">Paragemmobacter straminiformis</name>
    <dbReference type="NCBI Taxonomy" id="2045119"/>
    <lineage>
        <taxon>Bacteria</taxon>
        <taxon>Pseudomonadati</taxon>
        <taxon>Pseudomonadota</taxon>
        <taxon>Alphaproteobacteria</taxon>
        <taxon>Rhodobacterales</taxon>
        <taxon>Paracoccaceae</taxon>
        <taxon>Paragemmobacter</taxon>
    </lineage>
</organism>
<dbReference type="EMBL" id="JACLQD010000002">
    <property type="protein sequence ID" value="MBC2835582.1"/>
    <property type="molecule type" value="Genomic_DNA"/>
</dbReference>
<dbReference type="InterPro" id="IPR037873">
    <property type="entry name" value="BamE-like"/>
</dbReference>
<keyword evidence="6" id="KW-1185">Reference proteome</keyword>
<evidence type="ECO:0000313" key="5">
    <source>
        <dbReference type="EMBL" id="MBC2835582.1"/>
    </source>
</evidence>
<dbReference type="AlphaFoldDB" id="A0A842I679"/>
<reference evidence="5 6" key="1">
    <citation type="journal article" date="2017" name="Int. J. Syst. Evol. Microbiol.">
        <title>Gemmobacter straminiformis sp. nov., isolated from an artificial fountain.</title>
        <authorList>
            <person name="Kang J.Y."/>
            <person name="Kim M.J."/>
            <person name="Chun J."/>
            <person name="Son K.P."/>
            <person name="Jahng K.Y."/>
        </authorList>
    </citation>
    <scope>NUCLEOTIDE SEQUENCE [LARGE SCALE GENOMIC DNA]</scope>
    <source>
        <strain evidence="5 6">CAM-8</strain>
    </source>
</reference>
<evidence type="ECO:0000256" key="2">
    <source>
        <dbReference type="ARBA" id="ARBA00023136"/>
    </source>
</evidence>
<dbReference type="InterPro" id="IPR007450">
    <property type="entry name" value="BamE_dom"/>
</dbReference>
<keyword evidence="2 3" id="KW-0472">Membrane</keyword>
<dbReference type="GO" id="GO:0019867">
    <property type="term" value="C:outer membrane"/>
    <property type="evidence" value="ECO:0007669"/>
    <property type="project" value="InterPro"/>
</dbReference>
<dbReference type="Pfam" id="PF04355">
    <property type="entry name" value="BamE"/>
    <property type="match status" value="1"/>
</dbReference>
<dbReference type="Proteomes" id="UP000555411">
    <property type="component" value="Unassembled WGS sequence"/>
</dbReference>
<proteinExistence type="predicted"/>
<gene>
    <name evidence="5" type="ORF">H7F16_08685</name>
</gene>
<keyword evidence="3" id="KW-0812">Transmembrane</keyword>
<evidence type="ECO:0000259" key="4">
    <source>
        <dbReference type="Pfam" id="PF04355"/>
    </source>
</evidence>
<evidence type="ECO:0000313" key="6">
    <source>
        <dbReference type="Proteomes" id="UP000555411"/>
    </source>
</evidence>
<dbReference type="PROSITE" id="PS51257">
    <property type="entry name" value="PROKAR_LIPOPROTEIN"/>
    <property type="match status" value="1"/>
</dbReference>
<evidence type="ECO:0000256" key="3">
    <source>
        <dbReference type="SAM" id="Phobius"/>
    </source>
</evidence>
<feature type="domain" description="Outer membrane protein assembly factor BamE" evidence="4">
    <location>
        <begin position="39"/>
        <end position="113"/>
    </location>
</feature>
<evidence type="ECO:0000256" key="1">
    <source>
        <dbReference type="ARBA" id="ARBA00022729"/>
    </source>
</evidence>
<sequence>MGFIAKTVQRAGAGAGRFGLIGLLLIVVTACTTLYRNHGYVPTDDELALVQVGDSRDAVTEKIGRPTASGLLNDVGWFYVQSRFAYRGAFEPREIDRQVVSITFDQGGKVANIERFGLERGKVVQLSRRVTETNIKGIGFIRQLLGSFGKIGPSAFADN</sequence>
<comment type="caution">
    <text evidence="5">The sequence shown here is derived from an EMBL/GenBank/DDBJ whole genome shotgun (WGS) entry which is preliminary data.</text>
</comment>
<keyword evidence="1" id="KW-0732">Signal</keyword>
<protein>
    <submittedName>
        <fullName evidence="5">Outer membrane protein assembly factor BamE</fullName>
    </submittedName>
</protein>
<accession>A0A842I679</accession>
<dbReference type="RefSeq" id="WP_185797170.1">
    <property type="nucleotide sequence ID" value="NZ_JACLQD010000002.1"/>
</dbReference>
<dbReference type="Gene3D" id="3.30.1450.10">
    <property type="match status" value="1"/>
</dbReference>
<feature type="transmembrane region" description="Helical" evidence="3">
    <location>
        <begin position="12"/>
        <end position="35"/>
    </location>
</feature>